<dbReference type="Gene3D" id="3.40.50.720">
    <property type="entry name" value="NAD(P)-binding Rossmann-like Domain"/>
    <property type="match status" value="1"/>
</dbReference>
<gene>
    <name evidence="3" type="ORF">ABVV53_00575</name>
</gene>
<dbReference type="Proteomes" id="UP001548713">
    <property type="component" value="Unassembled WGS sequence"/>
</dbReference>
<organism evidence="3 4">
    <name type="scientific">Novosphingobium kalidii</name>
    <dbReference type="NCBI Taxonomy" id="3230299"/>
    <lineage>
        <taxon>Bacteria</taxon>
        <taxon>Pseudomonadati</taxon>
        <taxon>Pseudomonadota</taxon>
        <taxon>Alphaproteobacteria</taxon>
        <taxon>Sphingomonadales</taxon>
        <taxon>Sphingomonadaceae</taxon>
        <taxon>Novosphingobium</taxon>
    </lineage>
</organism>
<proteinExistence type="inferred from homology"/>
<keyword evidence="4" id="KW-1185">Reference proteome</keyword>
<dbReference type="EMBL" id="JBEWLY010000001">
    <property type="protein sequence ID" value="MET1753964.1"/>
    <property type="molecule type" value="Genomic_DNA"/>
</dbReference>
<name>A0ABV2CX14_9SPHN</name>
<reference evidence="3 4" key="1">
    <citation type="submission" date="2024-07" db="EMBL/GenBank/DDBJ databases">
        <title>Novosphingobium kalidii RD2P27.</title>
        <authorList>
            <person name="Sun J.-Q."/>
        </authorList>
    </citation>
    <scope>NUCLEOTIDE SEQUENCE [LARGE SCALE GENOMIC DNA]</scope>
    <source>
        <strain evidence="3 4">RD2P27</strain>
    </source>
</reference>
<accession>A0ABV2CX14</accession>
<evidence type="ECO:0000313" key="3">
    <source>
        <dbReference type="EMBL" id="MET1753964.1"/>
    </source>
</evidence>
<dbReference type="SUPFAM" id="SSF51735">
    <property type="entry name" value="NAD(P)-binding Rossmann-fold domains"/>
    <property type="match status" value="1"/>
</dbReference>
<comment type="similarity">
    <text evidence="1">Belongs to the short-chain dehydrogenases/reductases (SDR) family.</text>
</comment>
<sequence>MTRHYSPRRILITGASGGLGSALARFYARPGVALILWGRDKARLAAVAEDCRAAGAIAETHSLDLRDVTGAVAALLAEDESLPLELALFVSGVGDIRAAGDNVEDPELVARLGTINFVAPAALAAALAARMAARGEGRIVLVGSAAAFHALPFAAAYSGSKAGLARFADALRLGVREHGVKVTLVSPGFIDTPAGRQVPGPKPLMLAPQAAAACIAGAAARGRAHAIMPWPFSALRLLDRLLPASWRDRLLLSLTPPQH</sequence>
<evidence type="ECO:0000313" key="4">
    <source>
        <dbReference type="Proteomes" id="UP001548713"/>
    </source>
</evidence>
<dbReference type="Pfam" id="PF00106">
    <property type="entry name" value="adh_short"/>
    <property type="match status" value="1"/>
</dbReference>
<protein>
    <submittedName>
        <fullName evidence="3">SDR family NAD(P)-dependent oxidoreductase</fullName>
    </submittedName>
</protein>
<keyword evidence="2" id="KW-0560">Oxidoreductase</keyword>
<dbReference type="PANTHER" id="PTHR44196">
    <property type="entry name" value="DEHYDROGENASE/REDUCTASE SDR FAMILY MEMBER 7B"/>
    <property type="match status" value="1"/>
</dbReference>
<evidence type="ECO:0000256" key="1">
    <source>
        <dbReference type="ARBA" id="ARBA00006484"/>
    </source>
</evidence>
<dbReference type="InterPro" id="IPR020904">
    <property type="entry name" value="Sc_DH/Rdtase_CS"/>
</dbReference>
<dbReference type="PRINTS" id="PR00081">
    <property type="entry name" value="GDHRDH"/>
</dbReference>
<evidence type="ECO:0000256" key="2">
    <source>
        <dbReference type="ARBA" id="ARBA00023002"/>
    </source>
</evidence>
<dbReference type="InterPro" id="IPR036291">
    <property type="entry name" value="NAD(P)-bd_dom_sf"/>
</dbReference>
<dbReference type="PROSITE" id="PS00061">
    <property type="entry name" value="ADH_SHORT"/>
    <property type="match status" value="1"/>
</dbReference>
<dbReference type="InterPro" id="IPR002347">
    <property type="entry name" value="SDR_fam"/>
</dbReference>
<comment type="caution">
    <text evidence="3">The sequence shown here is derived from an EMBL/GenBank/DDBJ whole genome shotgun (WGS) entry which is preliminary data.</text>
</comment>
<dbReference type="RefSeq" id="WP_353982371.1">
    <property type="nucleotide sequence ID" value="NZ_JBEWLY010000001.1"/>
</dbReference>
<dbReference type="PANTHER" id="PTHR44196:SF1">
    <property type="entry name" value="DEHYDROGENASE_REDUCTASE SDR FAMILY MEMBER 7B"/>
    <property type="match status" value="1"/>
</dbReference>